<dbReference type="SUPFAM" id="SSF116960">
    <property type="entry name" value="YfbU-like"/>
    <property type="match status" value="1"/>
</dbReference>
<keyword evidence="2" id="KW-1185">Reference proteome</keyword>
<dbReference type="EMBL" id="LHOY01000017">
    <property type="protein sequence ID" value="KPG76130.1"/>
    <property type="molecule type" value="Genomic_DNA"/>
</dbReference>
<sequence>MQPTVIEQLTVQMLCAIYKKLGIDDGFDPDLVSSAIASNDLWVLDWAYDIKDEQSHKPPHVTAVVDTLDMYSFLRDSFERLSPADQATVEGEVPHASSLVEFRGYDGNNELEYRRAVRYLVNDLDRFESIKDVATLNSHSPVVEMYARMYEVFKPIRAQLINRLMGPHEIVAVLQAAVHPSNR</sequence>
<proteinExistence type="predicted"/>
<name>A0ABR5MAU0_9PSED</name>
<reference evidence="1 2" key="1">
    <citation type="submission" date="2015-07" db="EMBL/GenBank/DDBJ databases">
        <title>Whole genome sequencing of endophytes isolated from poison ivy (Toxicodendron radicans).</title>
        <authorList>
            <person name="Tran P.N."/>
            <person name="Lee Y.P."/>
            <person name="Gan H.M."/>
            <person name="Savka M.A."/>
        </authorList>
    </citation>
    <scope>NUCLEOTIDE SEQUENCE [LARGE SCALE GENOMIC DNA]</scope>
    <source>
        <strain evidence="1 2">RIT-PI-g</strain>
    </source>
</reference>
<evidence type="ECO:0000313" key="2">
    <source>
        <dbReference type="Proteomes" id="UP000037820"/>
    </source>
</evidence>
<organism evidence="1 2">
    <name type="scientific">Pseudomonas libanensis</name>
    <dbReference type="NCBI Taxonomy" id="75588"/>
    <lineage>
        <taxon>Bacteria</taxon>
        <taxon>Pseudomonadati</taxon>
        <taxon>Pseudomonadota</taxon>
        <taxon>Gammaproteobacteria</taxon>
        <taxon>Pseudomonadales</taxon>
        <taxon>Pseudomonadaceae</taxon>
        <taxon>Pseudomonas</taxon>
    </lineage>
</organism>
<dbReference type="InterPro" id="IPR023146">
    <property type="entry name" value="YfbU_alpha-helical_sf"/>
</dbReference>
<evidence type="ECO:0008006" key="3">
    <source>
        <dbReference type="Google" id="ProtNLM"/>
    </source>
</evidence>
<dbReference type="Pfam" id="PF03887">
    <property type="entry name" value="YfbU"/>
    <property type="match status" value="1"/>
</dbReference>
<dbReference type="Proteomes" id="UP000037820">
    <property type="component" value="Unassembled WGS sequence"/>
</dbReference>
<accession>A0ABR5MAU0</accession>
<dbReference type="InterPro" id="IPR005587">
    <property type="entry name" value="UPF0304_YfbU"/>
</dbReference>
<evidence type="ECO:0000313" key="1">
    <source>
        <dbReference type="EMBL" id="KPG76130.1"/>
    </source>
</evidence>
<dbReference type="Gene3D" id="1.10.3190.10">
    <property type="entry name" value="yfbu gene product, domain 2"/>
    <property type="match status" value="1"/>
</dbReference>
<gene>
    <name evidence="1" type="ORF">AEQ48_07955</name>
</gene>
<protein>
    <recommendedName>
        <fullName evidence="3">YfbU family protein</fullName>
    </recommendedName>
</protein>
<comment type="caution">
    <text evidence="1">The sequence shown here is derived from an EMBL/GenBank/DDBJ whole genome shotgun (WGS) entry which is preliminary data.</text>
</comment>